<evidence type="ECO:0000313" key="4">
    <source>
        <dbReference type="EMBL" id="RXJ89990.1"/>
    </source>
</evidence>
<dbReference type="Proteomes" id="UP000289132">
    <property type="component" value="Unassembled WGS sequence"/>
</dbReference>
<keyword evidence="2" id="KW-0732">Signal</keyword>
<organism evidence="3 5">
    <name type="scientific">Aliarcobacter trophiarum LMG 25534</name>
    <dbReference type="NCBI Taxonomy" id="1032241"/>
    <lineage>
        <taxon>Bacteria</taxon>
        <taxon>Pseudomonadati</taxon>
        <taxon>Campylobacterota</taxon>
        <taxon>Epsilonproteobacteria</taxon>
        <taxon>Campylobacterales</taxon>
        <taxon>Arcobacteraceae</taxon>
        <taxon>Aliarcobacter</taxon>
    </lineage>
</organism>
<reference evidence="3 5" key="2">
    <citation type="submission" date="2018-07" db="EMBL/GenBank/DDBJ databases">
        <title>Complete genome of the Arcobacter trophiarum type strain LMG 25534.</title>
        <authorList>
            <person name="Miller W.G."/>
            <person name="Yee E."/>
        </authorList>
    </citation>
    <scope>NUCLEOTIDE SEQUENCE [LARGE SCALE GENOMIC DNA]</scope>
    <source>
        <strain evidence="3 5">LMG 25534</strain>
    </source>
</reference>
<dbReference type="KEGG" id="atp:ATR_0608"/>
<name>A0AAD0QIH0_9BACT</name>
<keyword evidence="6" id="KW-1185">Reference proteome</keyword>
<evidence type="ECO:0000313" key="3">
    <source>
        <dbReference type="EMBL" id="AXK48478.1"/>
    </source>
</evidence>
<sequence>MKFLLITTIFLSNFLFANSIYNQNNSGKIDMHGGKEQKLLDEKNSLSNKDLNKIGVIKPALPNKPKEPDNLIKKERKEDNR</sequence>
<evidence type="ECO:0000256" key="2">
    <source>
        <dbReference type="SAM" id="SignalP"/>
    </source>
</evidence>
<reference evidence="4 6" key="1">
    <citation type="submission" date="2017-10" db="EMBL/GenBank/DDBJ databases">
        <title>Genomics of the genus Arcobacter.</title>
        <authorList>
            <person name="Perez-Cataluna A."/>
            <person name="Figueras M.J."/>
        </authorList>
    </citation>
    <scope>NUCLEOTIDE SEQUENCE [LARGE SCALE GENOMIC DNA]</scope>
    <source>
        <strain evidence="4 6">LMG 25534</strain>
    </source>
</reference>
<evidence type="ECO:0000313" key="5">
    <source>
        <dbReference type="Proteomes" id="UP000254504"/>
    </source>
</evidence>
<dbReference type="AlphaFoldDB" id="A0AAD0QIH0"/>
<gene>
    <name evidence="3" type="ORF">ATR_0608</name>
    <name evidence="4" type="ORF">CRU87_07880</name>
</gene>
<proteinExistence type="predicted"/>
<dbReference type="EMBL" id="CP031367">
    <property type="protein sequence ID" value="AXK48478.1"/>
    <property type="molecule type" value="Genomic_DNA"/>
</dbReference>
<accession>A0AAD0QIH0</accession>
<feature type="compositionally biased region" description="Basic and acidic residues" evidence="1">
    <location>
        <begin position="64"/>
        <end position="81"/>
    </location>
</feature>
<dbReference type="EMBL" id="PDKD01000014">
    <property type="protein sequence ID" value="RXJ89990.1"/>
    <property type="molecule type" value="Genomic_DNA"/>
</dbReference>
<feature type="signal peptide" evidence="2">
    <location>
        <begin position="1"/>
        <end position="17"/>
    </location>
</feature>
<feature type="region of interest" description="Disordered" evidence="1">
    <location>
        <begin position="57"/>
        <end position="81"/>
    </location>
</feature>
<protein>
    <submittedName>
        <fullName evidence="3">Uncharacterized protein</fullName>
    </submittedName>
</protein>
<feature type="chain" id="PRO_5042021511" evidence="2">
    <location>
        <begin position="18"/>
        <end position="81"/>
    </location>
</feature>
<evidence type="ECO:0000256" key="1">
    <source>
        <dbReference type="SAM" id="MobiDB-lite"/>
    </source>
</evidence>
<dbReference type="Proteomes" id="UP000254504">
    <property type="component" value="Chromosome"/>
</dbReference>
<dbReference type="RefSeq" id="WP_115428013.1">
    <property type="nucleotide sequence ID" value="NZ_CP031367.1"/>
</dbReference>
<evidence type="ECO:0000313" key="6">
    <source>
        <dbReference type="Proteomes" id="UP000289132"/>
    </source>
</evidence>